<dbReference type="PANTHER" id="PTHR42985:SF40">
    <property type="entry name" value="LD47995P-RELATED"/>
    <property type="match status" value="1"/>
</dbReference>
<feature type="transmembrane region" description="Helical" evidence="12">
    <location>
        <begin position="76"/>
        <end position="95"/>
    </location>
</feature>
<keyword evidence="8" id="KW-0406">Ion transport</keyword>
<feature type="transmembrane region" description="Helical" evidence="12">
    <location>
        <begin position="431"/>
        <end position="450"/>
    </location>
</feature>
<feature type="transmembrane region" description="Helical" evidence="12">
    <location>
        <begin position="407"/>
        <end position="424"/>
    </location>
</feature>
<keyword evidence="7" id="KW-0915">Sodium</keyword>
<dbReference type="PANTHER" id="PTHR42985">
    <property type="entry name" value="SODIUM-COUPLED MONOCARBOXYLATE TRANSPORTER"/>
    <property type="match status" value="1"/>
</dbReference>
<dbReference type="InterPro" id="IPR001734">
    <property type="entry name" value="Na/solute_symporter"/>
</dbReference>
<evidence type="ECO:0000256" key="10">
    <source>
        <dbReference type="ARBA" id="ARBA00023201"/>
    </source>
</evidence>
<evidence type="ECO:0000256" key="3">
    <source>
        <dbReference type="ARBA" id="ARBA00022448"/>
    </source>
</evidence>
<sequence>MASLDWLVLAVYLGGMIALSIWLARGQADDADYYLGGRRIAWWMVGISIVATQSSAISFVSIPAFVALRPGGGLSWLQYELAVPLAMLFLLLFLVPRLRRRNLVSVFEFLTERFGVGTGRLLAVVFMLSRGLATGIGVYATALVLSPMLGWHLPATILLIGVVAIIYDTIGGMKAVVVSDVVQMALIVGGAGLAIAVAWGEVGGAGAAWAALGEERRTAAQWASGLGDGATVPFWAYLVGGFFLYASYYGTDQSQVQRLMATASPREAQRAVLLGGVLRLPLTLVYLTLGVAVGAVFQASPELQAAVPADKLDALVPQFILLYLPAGVKGLVLAAILAAAMSSLDSAINSLSAVTMRDFVEPWLRPGDAARLRWGKITTVAWGALVTAMAFGAGSIDRTVIEAINKIGSAFYGPVLATFVLGLVTKRVRGGGMMAGVAAGVGANLTVWLAGWPIHWMWWNVLGCAVTTVVAFAWPTRGATAAVRPTGGEVVAVEAGVSRRNAGLILGGGFLFTLILVLAF</sequence>
<gene>
    <name evidence="13" type="ORF">K1X11_017635</name>
</gene>
<feature type="transmembrane region" description="Helical" evidence="12">
    <location>
        <begin position="232"/>
        <end position="250"/>
    </location>
</feature>
<proteinExistence type="inferred from homology"/>
<comment type="subcellular location">
    <subcellularLocation>
        <location evidence="1">Cell membrane</location>
        <topology evidence="1">Multi-pass membrane protein</topology>
    </subcellularLocation>
</comment>
<evidence type="ECO:0000256" key="1">
    <source>
        <dbReference type="ARBA" id="ARBA00004651"/>
    </source>
</evidence>
<name>A0ABZ1C4J0_9BACT</name>
<feature type="transmembrane region" description="Helical" evidence="12">
    <location>
        <begin position="40"/>
        <end position="64"/>
    </location>
</feature>
<feature type="transmembrane region" description="Helical" evidence="12">
    <location>
        <begin position="319"/>
        <end position="340"/>
    </location>
</feature>
<evidence type="ECO:0000256" key="9">
    <source>
        <dbReference type="ARBA" id="ARBA00023136"/>
    </source>
</evidence>
<evidence type="ECO:0000256" key="4">
    <source>
        <dbReference type="ARBA" id="ARBA00022475"/>
    </source>
</evidence>
<dbReference type="Pfam" id="PF00474">
    <property type="entry name" value="SSF"/>
    <property type="match status" value="1"/>
</dbReference>
<feature type="transmembrane region" description="Helical" evidence="12">
    <location>
        <begin position="121"/>
        <end position="145"/>
    </location>
</feature>
<evidence type="ECO:0000256" key="6">
    <source>
        <dbReference type="ARBA" id="ARBA00022989"/>
    </source>
</evidence>
<feature type="transmembrane region" description="Helical" evidence="12">
    <location>
        <begin position="380"/>
        <end position="401"/>
    </location>
</feature>
<feature type="transmembrane region" description="Helical" evidence="12">
    <location>
        <begin position="151"/>
        <end position="170"/>
    </location>
</feature>
<dbReference type="InterPro" id="IPR051163">
    <property type="entry name" value="Sodium:Solute_Symporter_SSF"/>
</dbReference>
<feature type="transmembrane region" description="Helical" evidence="12">
    <location>
        <begin position="502"/>
        <end position="519"/>
    </location>
</feature>
<feature type="transmembrane region" description="Helical" evidence="12">
    <location>
        <begin position="182"/>
        <end position="212"/>
    </location>
</feature>
<protein>
    <submittedName>
        <fullName evidence="13">Sodium/solute symporter</fullName>
    </submittedName>
</protein>
<evidence type="ECO:0000256" key="2">
    <source>
        <dbReference type="ARBA" id="ARBA00006434"/>
    </source>
</evidence>
<keyword evidence="14" id="KW-1185">Reference proteome</keyword>
<feature type="transmembrane region" description="Helical" evidence="12">
    <location>
        <begin position="271"/>
        <end position="299"/>
    </location>
</feature>
<reference evidence="13 14" key="2">
    <citation type="submission" date="2023-12" db="EMBL/GenBank/DDBJ databases">
        <title>Description of an unclassified Opitutus bacterium of Verrucomicrobiota.</title>
        <authorList>
            <person name="Zhang D.-F."/>
        </authorList>
    </citation>
    <scope>NUCLEOTIDE SEQUENCE [LARGE SCALE GENOMIC DNA]</scope>
    <source>
        <strain evidence="13 14">WL0086</strain>
    </source>
</reference>
<keyword evidence="6 12" id="KW-1133">Transmembrane helix</keyword>
<keyword evidence="9 12" id="KW-0472">Membrane</keyword>
<comment type="similarity">
    <text evidence="2 11">Belongs to the sodium:solute symporter (SSF) (TC 2.A.21) family.</text>
</comment>
<evidence type="ECO:0000256" key="8">
    <source>
        <dbReference type="ARBA" id="ARBA00023065"/>
    </source>
</evidence>
<dbReference type="Proteomes" id="UP000738431">
    <property type="component" value="Chromosome"/>
</dbReference>
<dbReference type="NCBIfam" id="TIGR00813">
    <property type="entry name" value="sss"/>
    <property type="match status" value="1"/>
</dbReference>
<evidence type="ECO:0000256" key="7">
    <source>
        <dbReference type="ARBA" id="ARBA00023053"/>
    </source>
</evidence>
<evidence type="ECO:0000313" key="13">
    <source>
        <dbReference type="EMBL" id="WRQ86637.1"/>
    </source>
</evidence>
<organism evidence="13 14">
    <name type="scientific">Actomonas aquatica</name>
    <dbReference type="NCBI Taxonomy" id="2866162"/>
    <lineage>
        <taxon>Bacteria</taxon>
        <taxon>Pseudomonadati</taxon>
        <taxon>Verrucomicrobiota</taxon>
        <taxon>Opitutia</taxon>
        <taxon>Opitutales</taxon>
        <taxon>Opitutaceae</taxon>
        <taxon>Actomonas</taxon>
    </lineage>
</organism>
<accession>A0ABZ1C4J0</accession>
<keyword evidence="5 12" id="KW-0812">Transmembrane</keyword>
<keyword evidence="4" id="KW-1003">Cell membrane</keyword>
<evidence type="ECO:0000256" key="12">
    <source>
        <dbReference type="SAM" id="Phobius"/>
    </source>
</evidence>
<evidence type="ECO:0000256" key="5">
    <source>
        <dbReference type="ARBA" id="ARBA00022692"/>
    </source>
</evidence>
<dbReference type="RefSeq" id="WP_221030475.1">
    <property type="nucleotide sequence ID" value="NZ_CP139781.1"/>
</dbReference>
<dbReference type="EMBL" id="CP139781">
    <property type="protein sequence ID" value="WRQ86637.1"/>
    <property type="molecule type" value="Genomic_DNA"/>
</dbReference>
<feature type="transmembrane region" description="Helical" evidence="12">
    <location>
        <begin position="456"/>
        <end position="474"/>
    </location>
</feature>
<evidence type="ECO:0000313" key="14">
    <source>
        <dbReference type="Proteomes" id="UP000738431"/>
    </source>
</evidence>
<keyword evidence="10" id="KW-0739">Sodium transport</keyword>
<dbReference type="Gene3D" id="1.20.1730.10">
    <property type="entry name" value="Sodium/glucose cotransporter"/>
    <property type="match status" value="1"/>
</dbReference>
<keyword evidence="3" id="KW-0813">Transport</keyword>
<reference evidence="13 14" key="1">
    <citation type="submission" date="2021-08" db="EMBL/GenBank/DDBJ databases">
        <authorList>
            <person name="Zhang D."/>
            <person name="Zhang A."/>
            <person name="Wang L."/>
        </authorList>
    </citation>
    <scope>NUCLEOTIDE SEQUENCE [LARGE SCALE GENOMIC DNA]</scope>
    <source>
        <strain evidence="13 14">WL0086</strain>
    </source>
</reference>
<feature type="transmembrane region" description="Helical" evidence="12">
    <location>
        <begin position="6"/>
        <end position="24"/>
    </location>
</feature>
<evidence type="ECO:0000256" key="11">
    <source>
        <dbReference type="RuleBase" id="RU362091"/>
    </source>
</evidence>
<dbReference type="InterPro" id="IPR038377">
    <property type="entry name" value="Na/Glc_symporter_sf"/>
</dbReference>
<dbReference type="PROSITE" id="PS50283">
    <property type="entry name" value="NA_SOLUT_SYMP_3"/>
    <property type="match status" value="1"/>
</dbReference>